<dbReference type="OrthoDB" id="2931378at2759"/>
<feature type="region of interest" description="Disordered" evidence="1">
    <location>
        <begin position="118"/>
        <end position="149"/>
    </location>
</feature>
<evidence type="ECO:0000313" key="2">
    <source>
        <dbReference type="EMBL" id="SJL10495.1"/>
    </source>
</evidence>
<gene>
    <name evidence="2" type="ORF">ARMOST_13881</name>
</gene>
<evidence type="ECO:0000256" key="1">
    <source>
        <dbReference type="SAM" id="MobiDB-lite"/>
    </source>
</evidence>
<accession>A0A284RP53</accession>
<proteinExistence type="predicted"/>
<dbReference type="OMA" id="TSDRACK"/>
<dbReference type="Proteomes" id="UP000219338">
    <property type="component" value="Unassembled WGS sequence"/>
</dbReference>
<dbReference type="EMBL" id="FUEG01000012">
    <property type="protein sequence ID" value="SJL10495.1"/>
    <property type="molecule type" value="Genomic_DNA"/>
</dbReference>
<dbReference type="AlphaFoldDB" id="A0A284RP53"/>
<feature type="compositionally biased region" description="Basic residues" evidence="1">
    <location>
        <begin position="118"/>
        <end position="131"/>
    </location>
</feature>
<name>A0A284RP53_ARMOS</name>
<reference evidence="3" key="1">
    <citation type="journal article" date="2017" name="Nat. Ecol. Evol.">
        <title>Genome expansion and lineage-specific genetic innovations in the forest pathogenic fungi Armillaria.</title>
        <authorList>
            <person name="Sipos G."/>
            <person name="Prasanna A.N."/>
            <person name="Walter M.C."/>
            <person name="O'Connor E."/>
            <person name="Balint B."/>
            <person name="Krizsan K."/>
            <person name="Kiss B."/>
            <person name="Hess J."/>
            <person name="Varga T."/>
            <person name="Slot J."/>
            <person name="Riley R."/>
            <person name="Boka B."/>
            <person name="Rigling D."/>
            <person name="Barry K."/>
            <person name="Lee J."/>
            <person name="Mihaltcheva S."/>
            <person name="LaButti K."/>
            <person name="Lipzen A."/>
            <person name="Waldron R."/>
            <person name="Moloney N.M."/>
            <person name="Sperisen C."/>
            <person name="Kredics L."/>
            <person name="Vagvoelgyi C."/>
            <person name="Patrignani A."/>
            <person name="Fitzpatrick D."/>
            <person name="Nagy I."/>
            <person name="Doyle S."/>
            <person name="Anderson J.B."/>
            <person name="Grigoriev I.V."/>
            <person name="Gueldener U."/>
            <person name="Muensterkoetter M."/>
            <person name="Nagy L.G."/>
        </authorList>
    </citation>
    <scope>NUCLEOTIDE SEQUENCE [LARGE SCALE GENOMIC DNA]</scope>
    <source>
        <strain evidence="3">C18/9</strain>
    </source>
</reference>
<evidence type="ECO:0000313" key="3">
    <source>
        <dbReference type="Proteomes" id="UP000219338"/>
    </source>
</evidence>
<sequence length="149" mass="16279">MPLPSYTSAELLAEADSISRRQQLTQSITESTLPILLAQEIATKAAKETSDRACKRVAILKIEVEVARRHQEAVRSSIKAAWKDASARLSPSELANVKALVEQDVAKYEARPLTRLQSKKGRKMKKNKSHLKGGGLKDTIPDSAEVGAC</sequence>
<keyword evidence="3" id="KW-1185">Reference proteome</keyword>
<organism evidence="2 3">
    <name type="scientific">Armillaria ostoyae</name>
    <name type="common">Armillaria root rot fungus</name>
    <dbReference type="NCBI Taxonomy" id="47428"/>
    <lineage>
        <taxon>Eukaryota</taxon>
        <taxon>Fungi</taxon>
        <taxon>Dikarya</taxon>
        <taxon>Basidiomycota</taxon>
        <taxon>Agaricomycotina</taxon>
        <taxon>Agaricomycetes</taxon>
        <taxon>Agaricomycetidae</taxon>
        <taxon>Agaricales</taxon>
        <taxon>Marasmiineae</taxon>
        <taxon>Physalacriaceae</taxon>
        <taxon>Armillaria</taxon>
    </lineage>
</organism>
<protein>
    <submittedName>
        <fullName evidence="2">Uncharacterized protein</fullName>
    </submittedName>
</protein>